<evidence type="ECO:0000256" key="3">
    <source>
        <dbReference type="SAM" id="MobiDB-lite"/>
    </source>
</evidence>
<sequence length="545" mass="61240">MKAAETSRHGKRKNKNEMPIVEQHKQQQEQEYTNKPLFHTIEQNEAFIRRELGGSPDVAIRKFYLGADGQEEVMLVYVDGIVEEDSINRQILEPLQRRTESQYKGGAATDDSLQVEQINILTLKNKLVSISVLEEVEDWAKCFKYLFLCGCIIFTSGTNKAIFAKVSVTAGRSIEEPTTEMTVRGPREGFTESLFVNMSLLRKKIRSPKLWSEAWTIGEVTQTPVSLIYIKGLADETILGTLRERLDSIDIDGILETNYIEELIMDQKWTLFPTVINNERPDTVAASLLEGRVAIMVDGSPFALIMPVSLNSFFQAAEDYYQRYDIATFLRVLRFVSFSIALLMPSLYVAIIGYHQEMIPTQLLLKLAAQREGVPFPAYLEAFLMEFVFEILREAVLRMPIAAGNTVSIVGGLVIGQSIVEAGIVSPAVVIVVSFTAIASFVSPAYNLGIAARLIRFILLLASSTLGFYGISMVIILLLLHLAHLRSIGMPYLKPFAPFFSSDMKDTFVRAPLWKMQKRPQMLAEENSQREDVQMPKEEHSGGQT</sequence>
<dbReference type="PANTHER" id="PTHR22550:SF5">
    <property type="entry name" value="LEUCINE ZIPPER PROTEIN 4"/>
    <property type="match status" value="1"/>
</dbReference>
<evidence type="ECO:0000256" key="4">
    <source>
        <dbReference type="SAM" id="Phobius"/>
    </source>
</evidence>
<evidence type="ECO:0000313" key="5">
    <source>
        <dbReference type="EMBL" id="MFD2117039.1"/>
    </source>
</evidence>
<dbReference type="RefSeq" id="WP_377773799.1">
    <property type="nucleotide sequence ID" value="NZ_JBHUHO010000033.1"/>
</dbReference>
<comment type="similarity">
    <text evidence="1">Belongs to the GerABKA family.</text>
</comment>
<dbReference type="PIRSF" id="PIRSF005690">
    <property type="entry name" value="GerBA"/>
    <property type="match status" value="1"/>
</dbReference>
<proteinExistence type="inferred from homology"/>
<reference evidence="6" key="1">
    <citation type="journal article" date="2019" name="Int. J. Syst. Evol. Microbiol.">
        <title>The Global Catalogue of Microorganisms (GCM) 10K type strain sequencing project: providing services to taxonomists for standard genome sequencing and annotation.</title>
        <authorList>
            <consortium name="The Broad Institute Genomics Platform"/>
            <consortium name="The Broad Institute Genome Sequencing Center for Infectious Disease"/>
            <person name="Wu L."/>
            <person name="Ma J."/>
        </authorList>
    </citation>
    <scope>NUCLEOTIDE SEQUENCE [LARGE SCALE GENOMIC DNA]</scope>
    <source>
        <strain evidence="6">GH52</strain>
    </source>
</reference>
<name>A0ABW4YMZ8_9BACL</name>
<dbReference type="Pfam" id="PF03323">
    <property type="entry name" value="GerA"/>
    <property type="match status" value="1"/>
</dbReference>
<feature type="transmembrane region" description="Helical" evidence="4">
    <location>
        <begin position="422"/>
        <end position="442"/>
    </location>
</feature>
<dbReference type="PANTHER" id="PTHR22550">
    <property type="entry name" value="SPORE GERMINATION PROTEIN"/>
    <property type="match status" value="1"/>
</dbReference>
<feature type="transmembrane region" description="Helical" evidence="4">
    <location>
        <begin position="454"/>
        <end position="480"/>
    </location>
</feature>
<feature type="region of interest" description="Disordered" evidence="3">
    <location>
        <begin position="520"/>
        <end position="545"/>
    </location>
</feature>
<protein>
    <submittedName>
        <fullName evidence="5">Spore germination protein</fullName>
    </submittedName>
</protein>
<evidence type="ECO:0000256" key="1">
    <source>
        <dbReference type="ARBA" id="ARBA00005278"/>
    </source>
</evidence>
<evidence type="ECO:0000256" key="2">
    <source>
        <dbReference type="ARBA" id="ARBA00023136"/>
    </source>
</evidence>
<comment type="caution">
    <text evidence="5">The sequence shown here is derived from an EMBL/GenBank/DDBJ whole genome shotgun (WGS) entry which is preliminary data.</text>
</comment>
<keyword evidence="2 4" id="KW-0472">Membrane</keyword>
<organism evidence="5 6">
    <name type="scientific">Paenibacillus yanchengensis</name>
    <dbReference type="NCBI Taxonomy" id="2035833"/>
    <lineage>
        <taxon>Bacteria</taxon>
        <taxon>Bacillati</taxon>
        <taxon>Bacillota</taxon>
        <taxon>Bacilli</taxon>
        <taxon>Bacillales</taxon>
        <taxon>Paenibacillaceae</taxon>
        <taxon>Paenibacillus</taxon>
    </lineage>
</organism>
<keyword evidence="6" id="KW-1185">Reference proteome</keyword>
<dbReference type="EMBL" id="JBHUHO010000033">
    <property type="protein sequence ID" value="MFD2117039.1"/>
    <property type="molecule type" value="Genomic_DNA"/>
</dbReference>
<evidence type="ECO:0000313" key="6">
    <source>
        <dbReference type="Proteomes" id="UP001597362"/>
    </source>
</evidence>
<dbReference type="InterPro" id="IPR004995">
    <property type="entry name" value="Spore_Ger"/>
</dbReference>
<feature type="region of interest" description="Disordered" evidence="3">
    <location>
        <begin position="1"/>
        <end position="30"/>
    </location>
</feature>
<keyword evidence="4" id="KW-0812">Transmembrane</keyword>
<accession>A0ABW4YMZ8</accession>
<feature type="transmembrane region" description="Helical" evidence="4">
    <location>
        <begin position="332"/>
        <end position="354"/>
    </location>
</feature>
<gene>
    <name evidence="5" type="ORF">ACFSJH_15015</name>
</gene>
<feature type="compositionally biased region" description="Basic and acidic residues" evidence="3">
    <location>
        <begin position="527"/>
        <end position="545"/>
    </location>
</feature>
<keyword evidence="4" id="KW-1133">Transmembrane helix</keyword>
<dbReference type="InterPro" id="IPR050768">
    <property type="entry name" value="UPF0353/GerABKA_families"/>
</dbReference>
<dbReference type="Proteomes" id="UP001597362">
    <property type="component" value="Unassembled WGS sequence"/>
</dbReference>